<dbReference type="Proteomes" id="UP000663828">
    <property type="component" value="Unassembled WGS sequence"/>
</dbReference>
<comment type="caution">
    <text evidence="4">The sequence shown here is derived from an EMBL/GenBank/DDBJ whole genome shotgun (WGS) entry which is preliminary data.</text>
</comment>
<gene>
    <name evidence="4" type="ORF">XAT740_LOCUS40729</name>
</gene>
<dbReference type="InterPro" id="IPR000210">
    <property type="entry name" value="BTB/POZ_dom"/>
</dbReference>
<dbReference type="EMBL" id="CAJNOR010004668">
    <property type="protein sequence ID" value="CAF1519891.1"/>
    <property type="molecule type" value="Genomic_DNA"/>
</dbReference>
<dbReference type="SMART" id="SM00225">
    <property type="entry name" value="BTB"/>
    <property type="match status" value="1"/>
</dbReference>
<keyword evidence="1" id="KW-0880">Kelch repeat</keyword>
<keyword evidence="2" id="KW-0677">Repeat</keyword>
<keyword evidence="5" id="KW-1185">Reference proteome</keyword>
<dbReference type="Gene3D" id="1.25.40.420">
    <property type="match status" value="1"/>
</dbReference>
<evidence type="ECO:0000256" key="2">
    <source>
        <dbReference type="ARBA" id="ARBA00022737"/>
    </source>
</evidence>
<feature type="domain" description="BTB" evidence="3">
    <location>
        <begin position="47"/>
        <end position="118"/>
    </location>
</feature>
<dbReference type="Pfam" id="PF07707">
    <property type="entry name" value="BACK"/>
    <property type="match status" value="1"/>
</dbReference>
<sequence length="222" mass="25691">MTFAVSSNDYHSALTTVMSGEQQVTSLDHAARTVSKISSYLRQGFLCDVVFICGHGQVKQRISAHRLVVATLSDYFRAMFESNMLETKQREIMINDIDPDALEKLILYAYEGRLELHQDNVTNILVAAHMFNITEIIDACCKYIEKQLHPSNCLGIYKFALQHDLHDLTQTAWNYVLEHFTNVIQNNHEFLELSFDEMKQILASGEFHHKIKRPLRLYLPWL</sequence>
<dbReference type="AlphaFoldDB" id="A0A815UIE5"/>
<proteinExistence type="predicted"/>
<dbReference type="InterPro" id="IPR011705">
    <property type="entry name" value="BACK"/>
</dbReference>
<dbReference type="InterPro" id="IPR011333">
    <property type="entry name" value="SKP1/BTB/POZ_sf"/>
</dbReference>
<dbReference type="PANTHER" id="PTHR24412">
    <property type="entry name" value="KELCH PROTEIN"/>
    <property type="match status" value="1"/>
</dbReference>
<reference evidence="4" key="1">
    <citation type="submission" date="2021-02" db="EMBL/GenBank/DDBJ databases">
        <authorList>
            <person name="Nowell W R."/>
        </authorList>
    </citation>
    <scope>NUCLEOTIDE SEQUENCE</scope>
</reference>
<evidence type="ECO:0000256" key="1">
    <source>
        <dbReference type="ARBA" id="ARBA00022441"/>
    </source>
</evidence>
<protein>
    <recommendedName>
        <fullName evidence="3">BTB domain-containing protein</fullName>
    </recommendedName>
</protein>
<name>A0A815UIE5_ADIRI</name>
<dbReference type="PANTHER" id="PTHR24412:SF489">
    <property type="entry name" value="RING FINGER DOMAIN AND KELCH REPEAT-CONTAINING PROTEIN DDB_G0271372"/>
    <property type="match status" value="1"/>
</dbReference>
<organism evidence="4 5">
    <name type="scientific">Adineta ricciae</name>
    <name type="common">Rotifer</name>
    <dbReference type="NCBI Taxonomy" id="249248"/>
    <lineage>
        <taxon>Eukaryota</taxon>
        <taxon>Metazoa</taxon>
        <taxon>Spiralia</taxon>
        <taxon>Gnathifera</taxon>
        <taxon>Rotifera</taxon>
        <taxon>Eurotatoria</taxon>
        <taxon>Bdelloidea</taxon>
        <taxon>Adinetida</taxon>
        <taxon>Adinetidae</taxon>
        <taxon>Adineta</taxon>
    </lineage>
</organism>
<dbReference type="PROSITE" id="PS50097">
    <property type="entry name" value="BTB"/>
    <property type="match status" value="1"/>
</dbReference>
<dbReference type="Gene3D" id="3.30.710.10">
    <property type="entry name" value="Potassium Channel Kv1.1, Chain A"/>
    <property type="match status" value="1"/>
</dbReference>
<dbReference type="SUPFAM" id="SSF54695">
    <property type="entry name" value="POZ domain"/>
    <property type="match status" value="1"/>
</dbReference>
<accession>A0A815UIE5</accession>
<evidence type="ECO:0000313" key="4">
    <source>
        <dbReference type="EMBL" id="CAF1519891.1"/>
    </source>
</evidence>
<dbReference type="SMART" id="SM00875">
    <property type="entry name" value="BACK"/>
    <property type="match status" value="1"/>
</dbReference>
<evidence type="ECO:0000313" key="5">
    <source>
        <dbReference type="Proteomes" id="UP000663828"/>
    </source>
</evidence>
<dbReference type="Pfam" id="PF00651">
    <property type="entry name" value="BTB"/>
    <property type="match status" value="1"/>
</dbReference>
<evidence type="ECO:0000259" key="3">
    <source>
        <dbReference type="PROSITE" id="PS50097"/>
    </source>
</evidence>